<dbReference type="Proteomes" id="UP000828390">
    <property type="component" value="Unassembled WGS sequence"/>
</dbReference>
<evidence type="ECO:0000313" key="2">
    <source>
        <dbReference type="Proteomes" id="UP000828390"/>
    </source>
</evidence>
<organism evidence="1 2">
    <name type="scientific">Dreissena polymorpha</name>
    <name type="common">Zebra mussel</name>
    <name type="synonym">Mytilus polymorpha</name>
    <dbReference type="NCBI Taxonomy" id="45954"/>
    <lineage>
        <taxon>Eukaryota</taxon>
        <taxon>Metazoa</taxon>
        <taxon>Spiralia</taxon>
        <taxon>Lophotrochozoa</taxon>
        <taxon>Mollusca</taxon>
        <taxon>Bivalvia</taxon>
        <taxon>Autobranchia</taxon>
        <taxon>Heteroconchia</taxon>
        <taxon>Euheterodonta</taxon>
        <taxon>Imparidentia</taxon>
        <taxon>Neoheterodontei</taxon>
        <taxon>Myida</taxon>
        <taxon>Dreissenoidea</taxon>
        <taxon>Dreissenidae</taxon>
        <taxon>Dreissena</taxon>
    </lineage>
</organism>
<gene>
    <name evidence="1" type="ORF">DPMN_126374</name>
</gene>
<evidence type="ECO:0000313" key="1">
    <source>
        <dbReference type="EMBL" id="KAH3824537.1"/>
    </source>
</evidence>
<comment type="caution">
    <text evidence="1">The sequence shown here is derived from an EMBL/GenBank/DDBJ whole genome shotgun (WGS) entry which is preliminary data.</text>
</comment>
<proteinExistence type="predicted"/>
<dbReference type="EMBL" id="JAIWYP010000005">
    <property type="protein sequence ID" value="KAH3824537.1"/>
    <property type="molecule type" value="Genomic_DNA"/>
</dbReference>
<dbReference type="AlphaFoldDB" id="A0A9D4H381"/>
<sequence>MVQTVELYVLPSLTDIKPWSIQWSPLYSIARQVAMHGLVSGALCISKLDR</sequence>
<keyword evidence="2" id="KW-1185">Reference proteome</keyword>
<protein>
    <submittedName>
        <fullName evidence="1">Uncharacterized protein</fullName>
    </submittedName>
</protein>
<name>A0A9D4H381_DREPO</name>
<accession>A0A9D4H381</accession>
<reference evidence="1" key="1">
    <citation type="journal article" date="2019" name="bioRxiv">
        <title>The Genome of the Zebra Mussel, Dreissena polymorpha: A Resource for Invasive Species Research.</title>
        <authorList>
            <person name="McCartney M.A."/>
            <person name="Auch B."/>
            <person name="Kono T."/>
            <person name="Mallez S."/>
            <person name="Zhang Y."/>
            <person name="Obille A."/>
            <person name="Becker A."/>
            <person name="Abrahante J.E."/>
            <person name="Garbe J."/>
            <person name="Badalamenti J.P."/>
            <person name="Herman A."/>
            <person name="Mangelson H."/>
            <person name="Liachko I."/>
            <person name="Sullivan S."/>
            <person name="Sone E.D."/>
            <person name="Koren S."/>
            <person name="Silverstein K.A.T."/>
            <person name="Beckman K.B."/>
            <person name="Gohl D.M."/>
        </authorList>
    </citation>
    <scope>NUCLEOTIDE SEQUENCE</scope>
    <source>
        <strain evidence="1">Duluth1</strain>
        <tissue evidence="1">Whole animal</tissue>
    </source>
</reference>
<reference evidence="1" key="2">
    <citation type="submission" date="2020-11" db="EMBL/GenBank/DDBJ databases">
        <authorList>
            <person name="McCartney M.A."/>
            <person name="Auch B."/>
            <person name="Kono T."/>
            <person name="Mallez S."/>
            <person name="Becker A."/>
            <person name="Gohl D.M."/>
            <person name="Silverstein K.A.T."/>
            <person name="Koren S."/>
            <person name="Bechman K.B."/>
            <person name="Herman A."/>
            <person name="Abrahante J.E."/>
            <person name="Garbe J."/>
        </authorList>
    </citation>
    <scope>NUCLEOTIDE SEQUENCE</scope>
    <source>
        <strain evidence="1">Duluth1</strain>
        <tissue evidence="1">Whole animal</tissue>
    </source>
</reference>